<keyword evidence="1" id="KW-0472">Membrane</keyword>
<evidence type="ECO:0000256" key="1">
    <source>
        <dbReference type="SAM" id="Phobius"/>
    </source>
</evidence>
<proteinExistence type="evidence at transcript level"/>
<keyword evidence="1" id="KW-1133">Transmembrane helix</keyword>
<protein>
    <submittedName>
        <fullName evidence="2">Unnamed protein product</fullName>
    </submittedName>
</protein>
<dbReference type="EMBL" id="AB046037">
    <property type="protein sequence ID" value="BAB01619.1"/>
    <property type="molecule type" value="mRNA"/>
</dbReference>
<evidence type="ECO:0000313" key="2">
    <source>
        <dbReference type="EMBL" id="BAB01619.1"/>
    </source>
</evidence>
<organism evidence="2">
    <name type="scientific">Macaca fascicularis</name>
    <name type="common">Crab-eating macaque</name>
    <name type="synonym">Cynomolgus monkey</name>
    <dbReference type="NCBI Taxonomy" id="9541"/>
    <lineage>
        <taxon>Eukaryota</taxon>
        <taxon>Metazoa</taxon>
        <taxon>Chordata</taxon>
        <taxon>Craniata</taxon>
        <taxon>Vertebrata</taxon>
        <taxon>Euteleostomi</taxon>
        <taxon>Mammalia</taxon>
        <taxon>Eutheria</taxon>
        <taxon>Euarchontoglires</taxon>
        <taxon>Primates</taxon>
        <taxon>Haplorrhini</taxon>
        <taxon>Catarrhini</taxon>
        <taxon>Cercopithecidae</taxon>
        <taxon>Cercopithecinae</taxon>
        <taxon>Macaca</taxon>
    </lineage>
</organism>
<keyword evidence="1" id="KW-0812">Transmembrane</keyword>
<feature type="transmembrane region" description="Helical" evidence="1">
    <location>
        <begin position="29"/>
        <end position="48"/>
    </location>
</feature>
<reference evidence="2" key="1">
    <citation type="submission" date="2000-07" db="EMBL/GenBank/DDBJ databases">
        <title>Isolation of full-length cDNA clones from macaque brain cDNA libraries.</title>
        <authorList>
            <person name="Osada N."/>
            <person name="Hida M."/>
            <person name="Kusuda J."/>
            <person name="Tanuma R."/>
            <person name="Iseki K."/>
            <person name="Hirai M."/>
            <person name="Terao K."/>
            <person name="Suzuki Y."/>
            <person name="Sugano S."/>
            <person name="Hashimoto K."/>
        </authorList>
    </citation>
    <scope>NUCLEOTIDE SEQUENCE</scope>
</reference>
<name>Q9N094_MACFA</name>
<sequence>MYIYQNVSGYLMRSNRGPLNKLGSGFRSFFFFLISFCEFFVFYIFCFGF</sequence>
<dbReference type="AlphaFoldDB" id="Q9N094"/>
<accession>Q9N094</accession>